<feature type="non-terminal residue" evidence="1">
    <location>
        <position position="72"/>
    </location>
</feature>
<gene>
    <name evidence="1" type="ORF">N341_05611</name>
</gene>
<feature type="non-terminal residue" evidence="1">
    <location>
        <position position="1"/>
    </location>
</feature>
<dbReference type="EMBL" id="KK371067">
    <property type="protein sequence ID" value="KFV43610.1"/>
    <property type="molecule type" value="Genomic_DNA"/>
</dbReference>
<reference evidence="1 2" key="1">
    <citation type="submission" date="2014-04" db="EMBL/GenBank/DDBJ databases">
        <title>Genome evolution of avian class.</title>
        <authorList>
            <person name="Zhang G."/>
            <person name="Li C."/>
        </authorList>
    </citation>
    <scope>NUCLEOTIDE SEQUENCE [LARGE SCALE GENOMIC DNA]</scope>
    <source>
        <strain evidence="1">BGI_N341</strain>
    </source>
</reference>
<name>A0A093ELG8_TYTAL</name>
<protein>
    <submittedName>
        <fullName evidence="1">Uncharacterized protein</fullName>
    </submittedName>
</protein>
<evidence type="ECO:0000313" key="1">
    <source>
        <dbReference type="EMBL" id="KFV43610.1"/>
    </source>
</evidence>
<dbReference type="Proteomes" id="UP000054190">
    <property type="component" value="Unassembled WGS sequence"/>
</dbReference>
<dbReference type="AlphaFoldDB" id="A0A093ELG8"/>
<sequence length="72" mass="7864">FGTLMESSSTLLEISIPRGALENNKIRMYLLKKQHGSICPLDNMNGHCVLHGSSNILNAGEDLTFSNTCNNV</sequence>
<evidence type="ECO:0000313" key="2">
    <source>
        <dbReference type="Proteomes" id="UP000054190"/>
    </source>
</evidence>
<keyword evidence="2" id="KW-1185">Reference proteome</keyword>
<organism evidence="1 2">
    <name type="scientific">Tyto alba</name>
    <name type="common">Barn owl</name>
    <dbReference type="NCBI Taxonomy" id="56313"/>
    <lineage>
        <taxon>Eukaryota</taxon>
        <taxon>Metazoa</taxon>
        <taxon>Chordata</taxon>
        <taxon>Craniata</taxon>
        <taxon>Vertebrata</taxon>
        <taxon>Euteleostomi</taxon>
        <taxon>Archelosauria</taxon>
        <taxon>Archosauria</taxon>
        <taxon>Dinosauria</taxon>
        <taxon>Saurischia</taxon>
        <taxon>Theropoda</taxon>
        <taxon>Coelurosauria</taxon>
        <taxon>Aves</taxon>
        <taxon>Neognathae</taxon>
        <taxon>Neoaves</taxon>
        <taxon>Telluraves</taxon>
        <taxon>Strigiformes</taxon>
        <taxon>Tytonidae</taxon>
        <taxon>Tyto</taxon>
    </lineage>
</organism>
<accession>A0A093ELG8</accession>
<proteinExistence type="predicted"/>